<comment type="caution">
    <text evidence="1">The sequence shown here is derived from an EMBL/GenBank/DDBJ whole genome shotgun (WGS) entry which is preliminary data.</text>
</comment>
<proteinExistence type="predicted"/>
<accession>A0ABQ9YRA2</accession>
<keyword evidence="2" id="KW-1185">Reference proteome</keyword>
<gene>
    <name evidence="1" type="ORF">OUZ56_004932</name>
</gene>
<sequence length="134" mass="15231">MINTIRFVFGGGAAGWITANILLFSHFGDRLMLGSEDSHFHSRIDEEFVRNPTLCVTTLGTSNQNLVVGFKAEEITMMSRSLQCRTHGPSQYKNGQANHHNHHNRFSLNEWQVKKDERGQTMGGKNQKKKMIID</sequence>
<name>A0ABQ9YRA2_9CRUS</name>
<dbReference type="EMBL" id="JAOYFB010000001">
    <property type="protein sequence ID" value="KAK4003150.1"/>
    <property type="molecule type" value="Genomic_DNA"/>
</dbReference>
<evidence type="ECO:0000313" key="1">
    <source>
        <dbReference type="EMBL" id="KAK4003150.1"/>
    </source>
</evidence>
<dbReference type="Proteomes" id="UP001234178">
    <property type="component" value="Unassembled WGS sequence"/>
</dbReference>
<evidence type="ECO:0000313" key="2">
    <source>
        <dbReference type="Proteomes" id="UP001234178"/>
    </source>
</evidence>
<protein>
    <submittedName>
        <fullName evidence="1">Uncharacterized protein</fullName>
    </submittedName>
</protein>
<organism evidence="1 2">
    <name type="scientific">Daphnia magna</name>
    <dbReference type="NCBI Taxonomy" id="35525"/>
    <lineage>
        <taxon>Eukaryota</taxon>
        <taxon>Metazoa</taxon>
        <taxon>Ecdysozoa</taxon>
        <taxon>Arthropoda</taxon>
        <taxon>Crustacea</taxon>
        <taxon>Branchiopoda</taxon>
        <taxon>Diplostraca</taxon>
        <taxon>Cladocera</taxon>
        <taxon>Anomopoda</taxon>
        <taxon>Daphniidae</taxon>
        <taxon>Daphnia</taxon>
    </lineage>
</organism>
<reference evidence="1 2" key="1">
    <citation type="journal article" date="2023" name="Nucleic Acids Res.">
        <title>The hologenome of Daphnia magna reveals possible DNA methylation and microbiome-mediated evolution of the host genome.</title>
        <authorList>
            <person name="Chaturvedi A."/>
            <person name="Li X."/>
            <person name="Dhandapani V."/>
            <person name="Marshall H."/>
            <person name="Kissane S."/>
            <person name="Cuenca-Cambronero M."/>
            <person name="Asole G."/>
            <person name="Calvet F."/>
            <person name="Ruiz-Romero M."/>
            <person name="Marangio P."/>
            <person name="Guigo R."/>
            <person name="Rago D."/>
            <person name="Mirbahai L."/>
            <person name="Eastwood N."/>
            <person name="Colbourne J.K."/>
            <person name="Zhou J."/>
            <person name="Mallon E."/>
            <person name="Orsini L."/>
        </authorList>
    </citation>
    <scope>NUCLEOTIDE SEQUENCE [LARGE SCALE GENOMIC DNA]</scope>
    <source>
        <strain evidence="1">LRV0_1</strain>
    </source>
</reference>